<keyword evidence="2" id="KW-0689">Ribosomal protein</keyword>
<sequence length="258" mass="28398">MLSRVAAPSMRPAALSSTQWPGVPLSLQLSSGSHRLYSSYDRPPARSNPLVGNYTPVARPESTATADAPQPSRATQPAAPPKLEPHLDVSPESESLADSSLDSETPPPPPPQTPSGSQTFAQALNLEPPAKNSRDEKRAETFNIYEIIASKTSDSLDGERLQDPLKEPKVHARAVTGRTVFVKTKGGPQTATTPTIAIKVLQKLCRDQKVKQKAREQKFHERPGIKKKRLRMSRWRARFKTGFKATIGRVLELKRQGW</sequence>
<evidence type="ECO:0000256" key="3">
    <source>
        <dbReference type="ARBA" id="ARBA00023274"/>
    </source>
</evidence>
<comment type="similarity">
    <text evidence="1">Belongs to the bacterial ribosomal protein bS21 family.</text>
</comment>
<dbReference type="Pfam" id="PF01165">
    <property type="entry name" value="Ribosomal_S21"/>
    <property type="match status" value="1"/>
</dbReference>
<evidence type="ECO:0000313" key="5">
    <source>
        <dbReference type="EMBL" id="KJZ74555.1"/>
    </source>
</evidence>
<evidence type="ECO:0000256" key="1">
    <source>
        <dbReference type="ARBA" id="ARBA00006640"/>
    </source>
</evidence>
<dbReference type="PANTHER" id="PTHR41237">
    <property type="entry name" value="37S RIBOSOMAL PROTEIN MRP21, MITOCHONDRIAL"/>
    <property type="match status" value="1"/>
</dbReference>
<reference evidence="5 6" key="1">
    <citation type="journal article" date="2014" name="Genome Biol. Evol.">
        <title>Comparative genomics and transcriptomics analyses reveal divergent lifestyle features of nematode endoparasitic fungus Hirsutella minnesotensis.</title>
        <authorList>
            <person name="Lai Y."/>
            <person name="Liu K."/>
            <person name="Zhang X."/>
            <person name="Zhang X."/>
            <person name="Li K."/>
            <person name="Wang N."/>
            <person name="Shu C."/>
            <person name="Wu Y."/>
            <person name="Wang C."/>
            <person name="Bushley K.E."/>
            <person name="Xiang M."/>
            <person name="Liu X."/>
        </authorList>
    </citation>
    <scope>NUCLEOTIDE SEQUENCE [LARGE SCALE GENOMIC DNA]</scope>
    <source>
        <strain evidence="5 6">3608</strain>
    </source>
</reference>
<keyword evidence="3" id="KW-0687">Ribonucleoprotein</keyword>
<dbReference type="GO" id="GO:0070124">
    <property type="term" value="P:mitochondrial translational initiation"/>
    <property type="evidence" value="ECO:0007669"/>
    <property type="project" value="TreeGrafter"/>
</dbReference>
<proteinExistence type="inferred from homology"/>
<dbReference type="GO" id="GO:0005763">
    <property type="term" value="C:mitochondrial small ribosomal subunit"/>
    <property type="evidence" value="ECO:0007669"/>
    <property type="project" value="TreeGrafter"/>
</dbReference>
<dbReference type="GO" id="GO:0003735">
    <property type="term" value="F:structural constituent of ribosome"/>
    <property type="evidence" value="ECO:0007669"/>
    <property type="project" value="InterPro"/>
</dbReference>
<organism evidence="5 6">
    <name type="scientific">Hirsutella minnesotensis 3608</name>
    <dbReference type="NCBI Taxonomy" id="1043627"/>
    <lineage>
        <taxon>Eukaryota</taxon>
        <taxon>Fungi</taxon>
        <taxon>Dikarya</taxon>
        <taxon>Ascomycota</taxon>
        <taxon>Pezizomycotina</taxon>
        <taxon>Sordariomycetes</taxon>
        <taxon>Hypocreomycetidae</taxon>
        <taxon>Hypocreales</taxon>
        <taxon>Ophiocordycipitaceae</taxon>
        <taxon>Hirsutella</taxon>
    </lineage>
</organism>
<evidence type="ECO:0000313" key="6">
    <source>
        <dbReference type="Proteomes" id="UP000054481"/>
    </source>
</evidence>
<feature type="region of interest" description="Disordered" evidence="4">
    <location>
        <begin position="1"/>
        <end position="119"/>
    </location>
</feature>
<dbReference type="InterPro" id="IPR052837">
    <property type="entry name" value="Mitoribosomal_bS21"/>
</dbReference>
<gene>
    <name evidence="5" type="ORF">HIM_06151</name>
</gene>
<dbReference type="Proteomes" id="UP000054481">
    <property type="component" value="Unassembled WGS sequence"/>
</dbReference>
<dbReference type="EMBL" id="KQ030525">
    <property type="protein sequence ID" value="KJZ74555.1"/>
    <property type="molecule type" value="Genomic_DNA"/>
</dbReference>
<accession>A0A0F7ZNY4</accession>
<dbReference type="AlphaFoldDB" id="A0A0F7ZNY4"/>
<name>A0A0F7ZNY4_9HYPO</name>
<evidence type="ECO:0000256" key="2">
    <source>
        <dbReference type="ARBA" id="ARBA00022980"/>
    </source>
</evidence>
<dbReference type="InterPro" id="IPR001911">
    <property type="entry name" value="Ribosomal_bS21"/>
</dbReference>
<dbReference type="OrthoDB" id="2501249at2759"/>
<protein>
    <recommendedName>
        <fullName evidence="7">Ribosomal protein S21</fullName>
    </recommendedName>
</protein>
<evidence type="ECO:0000256" key="4">
    <source>
        <dbReference type="SAM" id="MobiDB-lite"/>
    </source>
</evidence>
<keyword evidence="6" id="KW-1185">Reference proteome</keyword>
<evidence type="ECO:0008006" key="7">
    <source>
        <dbReference type="Google" id="ProtNLM"/>
    </source>
</evidence>
<feature type="compositionally biased region" description="Low complexity" evidence="4">
    <location>
        <begin position="90"/>
        <end position="104"/>
    </location>
</feature>
<dbReference type="PANTHER" id="PTHR41237:SF1">
    <property type="entry name" value="SMALL RIBOSOMAL SUBUNIT PROTEIN BS21M"/>
    <property type="match status" value="1"/>
</dbReference>